<accession>A0AAV4CU86</accession>
<gene>
    <name evidence="1" type="ORF">PoB_006196500</name>
</gene>
<evidence type="ECO:0008006" key="3">
    <source>
        <dbReference type="Google" id="ProtNLM"/>
    </source>
</evidence>
<protein>
    <recommendedName>
        <fullName evidence="3">Reverse transcriptase domain-containing protein</fullName>
    </recommendedName>
</protein>
<reference evidence="1 2" key="1">
    <citation type="journal article" date="2021" name="Elife">
        <title>Chloroplast acquisition without the gene transfer in kleptoplastic sea slugs, Plakobranchus ocellatus.</title>
        <authorList>
            <person name="Maeda T."/>
            <person name="Takahashi S."/>
            <person name="Yoshida T."/>
            <person name="Shimamura S."/>
            <person name="Takaki Y."/>
            <person name="Nagai Y."/>
            <person name="Toyoda A."/>
            <person name="Suzuki Y."/>
            <person name="Arimoto A."/>
            <person name="Ishii H."/>
            <person name="Satoh N."/>
            <person name="Nishiyama T."/>
            <person name="Hasebe M."/>
            <person name="Maruyama T."/>
            <person name="Minagawa J."/>
            <person name="Obokata J."/>
            <person name="Shigenobu S."/>
        </authorList>
    </citation>
    <scope>NUCLEOTIDE SEQUENCE [LARGE SCALE GENOMIC DNA]</scope>
</reference>
<name>A0AAV4CU86_9GAST</name>
<organism evidence="1 2">
    <name type="scientific">Plakobranchus ocellatus</name>
    <dbReference type="NCBI Taxonomy" id="259542"/>
    <lineage>
        <taxon>Eukaryota</taxon>
        <taxon>Metazoa</taxon>
        <taxon>Spiralia</taxon>
        <taxon>Lophotrochozoa</taxon>
        <taxon>Mollusca</taxon>
        <taxon>Gastropoda</taxon>
        <taxon>Heterobranchia</taxon>
        <taxon>Euthyneura</taxon>
        <taxon>Panpulmonata</taxon>
        <taxon>Sacoglossa</taxon>
        <taxon>Placobranchoidea</taxon>
        <taxon>Plakobranchidae</taxon>
        <taxon>Plakobranchus</taxon>
    </lineage>
</organism>
<dbReference type="EMBL" id="BLXT01006999">
    <property type="protein sequence ID" value="GFO35460.1"/>
    <property type="molecule type" value="Genomic_DNA"/>
</dbReference>
<evidence type="ECO:0000313" key="2">
    <source>
        <dbReference type="Proteomes" id="UP000735302"/>
    </source>
</evidence>
<proteinExistence type="predicted"/>
<dbReference type="Proteomes" id="UP000735302">
    <property type="component" value="Unassembled WGS sequence"/>
</dbReference>
<sequence length="172" mass="19506">MGKEDTLNWWSEYITELYHDDRGPPPIISNEDVGPHIVEREVQKVTKKRKKGRAARADDIPSEMLTALRDFGIKEVTKLLTTIHATGEIPNPTDLKKSVYIAPPKKPGTVECDQHRTISLTSHLTKVMLRVLMNRIRNKILTEISGIQYGFMADEGKQKCHLCPEDHHGKGD</sequence>
<dbReference type="AlphaFoldDB" id="A0AAV4CU86"/>
<evidence type="ECO:0000313" key="1">
    <source>
        <dbReference type="EMBL" id="GFO35460.1"/>
    </source>
</evidence>
<keyword evidence="2" id="KW-1185">Reference proteome</keyword>
<comment type="caution">
    <text evidence="1">The sequence shown here is derived from an EMBL/GenBank/DDBJ whole genome shotgun (WGS) entry which is preliminary data.</text>
</comment>